<dbReference type="Pfam" id="PF00400">
    <property type="entry name" value="WD40"/>
    <property type="match status" value="1"/>
</dbReference>
<dbReference type="InterPro" id="IPR015943">
    <property type="entry name" value="WD40/YVTN_repeat-like_dom_sf"/>
</dbReference>
<reference evidence="1 2" key="1">
    <citation type="submission" date="2016-07" db="EMBL/GenBank/DDBJ databases">
        <title>Pervasive Adenine N6-methylation of Active Genes in Fungi.</title>
        <authorList>
            <consortium name="DOE Joint Genome Institute"/>
            <person name="Mondo S.J."/>
            <person name="Dannebaum R.O."/>
            <person name="Kuo R.C."/>
            <person name="Labutti K."/>
            <person name="Haridas S."/>
            <person name="Kuo A."/>
            <person name="Salamov A."/>
            <person name="Ahrendt S.R."/>
            <person name="Lipzen A."/>
            <person name="Sullivan W."/>
            <person name="Andreopoulos W.B."/>
            <person name="Clum A."/>
            <person name="Lindquist E."/>
            <person name="Daum C."/>
            <person name="Ramamoorthy G.K."/>
            <person name="Gryganskyi A."/>
            <person name="Culley D."/>
            <person name="Magnuson J.K."/>
            <person name="James T.Y."/>
            <person name="O'Malley M.A."/>
            <person name="Stajich J.E."/>
            <person name="Spatafora J.W."/>
            <person name="Visel A."/>
            <person name="Grigoriev I.V."/>
        </authorList>
    </citation>
    <scope>NUCLEOTIDE SEQUENCE [LARGE SCALE GENOMIC DNA]</scope>
    <source>
        <strain evidence="1 2">ATCC 12442</strain>
    </source>
</reference>
<name>A0A1Y1W8Y3_9FUNG</name>
<dbReference type="RefSeq" id="XP_040743611.1">
    <property type="nucleotide sequence ID" value="XM_040884634.1"/>
</dbReference>
<protein>
    <submittedName>
        <fullName evidence="1">YVTN repeat-like/Quino protein amine dehydrogenase</fullName>
    </submittedName>
</protein>
<sequence length="437" mass="48726">MEFSELYKQSSSLVSFSPDGQYVAMAVEHRLIVRDSESPKRIQRVYACEYSAIQDVAWSSDSQYILTASYAQNRVDVWSLEDEQWRCSIIDEAAQVTRAQWSPDARHILTLSELELRLSIWALDGSARRYIQHPKSGWASLAFHPEGTYMALVQRHDYRDYIGIYGVGTWEMAREIPLEDMVDCVGVTWSPDGLHLCAWDMPATFSVVVLNAIGIMKRALADSGLGVGRAVWAPAGELLAVCGLDRKIRMLNDLTWRSIATLEHRRIPPSSADVFLEVDVDVPLAQQAKALGSPAARRRTRFDLVQGKVQKYVPADIHRVGSRQGVSAAFSADGVFLATRDETMPNCVWVWRTDRMRCVAVVQMQLAVREFRWSPVESVLAVVTGSSSVYLWKDAKGCMVCEVPAANALALGIRWNPNGDSLAVLSRGLFCLAQLPA</sequence>
<dbReference type="Proteomes" id="UP000193922">
    <property type="component" value="Unassembled WGS sequence"/>
</dbReference>
<dbReference type="GO" id="GO:0005815">
    <property type="term" value="C:microtubule organizing center"/>
    <property type="evidence" value="ECO:0007669"/>
    <property type="project" value="TreeGrafter"/>
</dbReference>
<dbReference type="SUPFAM" id="SSF101908">
    <property type="entry name" value="Putative isomerase YbhE"/>
    <property type="match status" value="1"/>
</dbReference>
<keyword evidence="2" id="KW-1185">Reference proteome</keyword>
<dbReference type="PANTHER" id="PTHR16220">
    <property type="entry name" value="WD REPEAT PROTEIN 8-RELATED"/>
    <property type="match status" value="1"/>
</dbReference>
<evidence type="ECO:0000313" key="2">
    <source>
        <dbReference type="Proteomes" id="UP000193922"/>
    </source>
</evidence>
<dbReference type="GO" id="GO:1990811">
    <property type="term" value="C:MWP complex"/>
    <property type="evidence" value="ECO:0007669"/>
    <property type="project" value="TreeGrafter"/>
</dbReference>
<organism evidence="1 2">
    <name type="scientific">Linderina pennispora</name>
    <dbReference type="NCBI Taxonomy" id="61395"/>
    <lineage>
        <taxon>Eukaryota</taxon>
        <taxon>Fungi</taxon>
        <taxon>Fungi incertae sedis</taxon>
        <taxon>Zoopagomycota</taxon>
        <taxon>Kickxellomycotina</taxon>
        <taxon>Kickxellomycetes</taxon>
        <taxon>Kickxellales</taxon>
        <taxon>Kickxellaceae</taxon>
        <taxon>Linderina</taxon>
    </lineage>
</organism>
<dbReference type="Gene3D" id="2.130.10.10">
    <property type="entry name" value="YVTN repeat-like/Quinoprotein amine dehydrogenase"/>
    <property type="match status" value="2"/>
</dbReference>
<dbReference type="AlphaFoldDB" id="A0A1Y1W8Y3"/>
<dbReference type="InterPro" id="IPR052778">
    <property type="entry name" value="Centrosome-WD_assoc"/>
</dbReference>
<gene>
    <name evidence="1" type="ORF">DL89DRAFT_223296</name>
</gene>
<dbReference type="GO" id="GO:1990810">
    <property type="term" value="P:microtubule anchoring at mitotic spindle pole body"/>
    <property type="evidence" value="ECO:0007669"/>
    <property type="project" value="TreeGrafter"/>
</dbReference>
<dbReference type="EMBL" id="MCFD01000006">
    <property type="protein sequence ID" value="ORX69973.1"/>
    <property type="molecule type" value="Genomic_DNA"/>
</dbReference>
<evidence type="ECO:0000313" key="1">
    <source>
        <dbReference type="EMBL" id="ORX69973.1"/>
    </source>
</evidence>
<dbReference type="SMART" id="SM00320">
    <property type="entry name" value="WD40"/>
    <property type="match status" value="4"/>
</dbReference>
<dbReference type="OrthoDB" id="308690at2759"/>
<dbReference type="GeneID" id="63801282"/>
<dbReference type="STRING" id="61395.A0A1Y1W8Y3"/>
<dbReference type="SUPFAM" id="SSF82171">
    <property type="entry name" value="DPP6 N-terminal domain-like"/>
    <property type="match status" value="1"/>
</dbReference>
<dbReference type="PANTHER" id="PTHR16220:SF0">
    <property type="entry name" value="WD REPEAT-CONTAINING PROTEIN WRAP73"/>
    <property type="match status" value="1"/>
</dbReference>
<proteinExistence type="predicted"/>
<accession>A0A1Y1W8Y3</accession>
<dbReference type="InterPro" id="IPR001680">
    <property type="entry name" value="WD40_rpt"/>
</dbReference>
<comment type="caution">
    <text evidence="1">The sequence shown here is derived from an EMBL/GenBank/DDBJ whole genome shotgun (WGS) entry which is preliminary data.</text>
</comment>